<feature type="domain" description="GH15-like" evidence="1">
    <location>
        <begin position="235"/>
        <end position="596"/>
    </location>
</feature>
<dbReference type="SUPFAM" id="SSF48208">
    <property type="entry name" value="Six-hairpin glycosidases"/>
    <property type="match status" value="1"/>
</dbReference>
<protein>
    <submittedName>
        <fullName evidence="3">Glycoside hydrolase family 15 protein</fullName>
    </submittedName>
</protein>
<dbReference type="GO" id="GO:0005975">
    <property type="term" value="P:carbohydrate metabolic process"/>
    <property type="evidence" value="ECO:0007669"/>
    <property type="project" value="InterPro"/>
</dbReference>
<feature type="domain" description="Trehalase-like N-terminal" evidence="2">
    <location>
        <begin position="15"/>
        <end position="175"/>
    </location>
</feature>
<proteinExistence type="predicted"/>
<sequence length="608" mass="66377">MAADRRRAGRTGGHVPLRDYAVIGDGRTAALVAADGSVDWLTIPYLDSPSVFAAVLDPRDGGCFQLEPTLSYTVERRYLPGTNLLETTYRTAHGAVRLTDALTLPDSPPLAPGGELVRRLEGLAGSVPMHWSVRPRFDYGRHPARFSLRAGVPVAAHGRNALAVSSWGAGPPIVSDDAVSADVTLSSGESALIAVPFAHQEPLVLPARSDCEQRLVRTRDRWRSWAGARTYEGRWREAVQRSALVLKLLVFAPSGAIAAAATTSLPEWPGGERNWDYRYSWVRDSAFTLQVFLHLDCLAEAHAYFWWLMQASQLTHPRLRVLYRLDGGPHARERVLPLSGYLDSRPVRVGNAAVDQVQLDTYGELLQTAWLYAKDAATLDRDLARRLAEIADFVCAAWRRPDSGIWEVRSAPAHFTQSKMMCWLALDRALDLAEHGIIPARHAARWRQERAAARTFIETRCFSARLGSYTRAAGSEDLDAAVLLGVLYDYGGPDNPRLRGTVDAISAGLRHGPYVARYSGEDGLAGPEGAFLACSFWLAEAVARTGRVEEATELMNELVDLANDVGLYSEETDPATGAFLGNLPQALSHLALIRAALAISTATPEASP</sequence>
<accession>A0A2X0IFT8</accession>
<evidence type="ECO:0000259" key="1">
    <source>
        <dbReference type="Pfam" id="PF00723"/>
    </source>
</evidence>
<dbReference type="InterPro" id="IPR011613">
    <property type="entry name" value="GH15-like"/>
</dbReference>
<dbReference type="Pfam" id="PF00723">
    <property type="entry name" value="Glyco_hydro_15"/>
    <property type="match status" value="1"/>
</dbReference>
<dbReference type="AlphaFoldDB" id="A0A2X0IFT8"/>
<name>A0A2X0IFT8_9ACTN</name>
<evidence type="ECO:0000313" key="4">
    <source>
        <dbReference type="Proteomes" id="UP000248889"/>
    </source>
</evidence>
<dbReference type="GO" id="GO:0004553">
    <property type="term" value="F:hydrolase activity, hydrolyzing O-glycosyl compounds"/>
    <property type="evidence" value="ECO:0007669"/>
    <property type="project" value="UniProtKB-ARBA"/>
</dbReference>
<dbReference type="EMBL" id="QKYN01000089">
    <property type="protein sequence ID" value="RAG83377.1"/>
    <property type="molecule type" value="Genomic_DNA"/>
</dbReference>
<reference evidence="3 4" key="1">
    <citation type="submission" date="2018-06" db="EMBL/GenBank/DDBJ databases">
        <title>Streptacidiphilus pinicola sp. nov., isolated from pine grove soil.</title>
        <authorList>
            <person name="Roh S.G."/>
            <person name="Park S."/>
            <person name="Kim M.-K."/>
            <person name="Yun B.-R."/>
            <person name="Park J."/>
            <person name="Kim M.J."/>
            <person name="Kim Y.S."/>
            <person name="Kim S.B."/>
        </authorList>
    </citation>
    <scope>NUCLEOTIDE SEQUENCE [LARGE SCALE GENOMIC DNA]</scope>
    <source>
        <strain evidence="3 4">MMS16-CNU450</strain>
    </source>
</reference>
<evidence type="ECO:0000259" key="2">
    <source>
        <dbReference type="Pfam" id="PF19291"/>
    </source>
</evidence>
<dbReference type="Gene3D" id="1.50.10.10">
    <property type="match status" value="1"/>
</dbReference>
<dbReference type="PANTHER" id="PTHR31616">
    <property type="entry name" value="TREHALASE"/>
    <property type="match status" value="1"/>
</dbReference>
<gene>
    <name evidence="3" type="ORF">DN069_22815</name>
</gene>
<dbReference type="OrthoDB" id="3902805at2"/>
<dbReference type="InterPro" id="IPR012341">
    <property type="entry name" value="6hp_glycosidase-like_sf"/>
</dbReference>
<dbReference type="PANTHER" id="PTHR31616:SF0">
    <property type="entry name" value="GLUCAN 1,4-ALPHA-GLUCOSIDASE"/>
    <property type="match status" value="1"/>
</dbReference>
<dbReference type="InterPro" id="IPR008928">
    <property type="entry name" value="6-hairpin_glycosidase_sf"/>
</dbReference>
<keyword evidence="4" id="KW-1185">Reference proteome</keyword>
<dbReference type="Proteomes" id="UP000248889">
    <property type="component" value="Unassembled WGS sequence"/>
</dbReference>
<organism evidence="3 4">
    <name type="scientific">Streptacidiphilus pinicola</name>
    <dbReference type="NCBI Taxonomy" id="2219663"/>
    <lineage>
        <taxon>Bacteria</taxon>
        <taxon>Bacillati</taxon>
        <taxon>Actinomycetota</taxon>
        <taxon>Actinomycetes</taxon>
        <taxon>Kitasatosporales</taxon>
        <taxon>Streptomycetaceae</taxon>
        <taxon>Streptacidiphilus</taxon>
    </lineage>
</organism>
<dbReference type="InterPro" id="IPR045582">
    <property type="entry name" value="Trehalase-like_N"/>
</dbReference>
<keyword evidence="3" id="KW-0378">Hydrolase</keyword>
<comment type="caution">
    <text evidence="3">The sequence shown here is derived from an EMBL/GenBank/DDBJ whole genome shotgun (WGS) entry which is preliminary data.</text>
</comment>
<evidence type="ECO:0000313" key="3">
    <source>
        <dbReference type="EMBL" id="RAG83377.1"/>
    </source>
</evidence>
<dbReference type="Pfam" id="PF19291">
    <property type="entry name" value="TREH_N"/>
    <property type="match status" value="1"/>
</dbReference>